<organism evidence="16">
    <name type="scientific">Thelazia callipaeda</name>
    <name type="common">Oriental eyeworm</name>
    <name type="synonym">Parasitic nematode</name>
    <dbReference type="NCBI Taxonomy" id="103827"/>
    <lineage>
        <taxon>Eukaryota</taxon>
        <taxon>Metazoa</taxon>
        <taxon>Ecdysozoa</taxon>
        <taxon>Nematoda</taxon>
        <taxon>Chromadorea</taxon>
        <taxon>Rhabditida</taxon>
        <taxon>Spirurina</taxon>
        <taxon>Spiruromorpha</taxon>
        <taxon>Thelazioidea</taxon>
        <taxon>Thelaziidae</taxon>
        <taxon>Thelazia</taxon>
    </lineage>
</organism>
<dbReference type="EC" id="5.3.1.8" evidence="4"/>
<dbReference type="STRING" id="103827.A0A158RCP9"/>
<feature type="binding site" evidence="11">
    <location>
        <position position="269"/>
    </location>
    <ligand>
        <name>Zn(2+)</name>
        <dbReference type="ChEBI" id="CHEBI:29105"/>
    </ligand>
</feature>
<evidence type="ECO:0000256" key="4">
    <source>
        <dbReference type="ARBA" id="ARBA00011956"/>
    </source>
</evidence>
<dbReference type="InterPro" id="IPR018050">
    <property type="entry name" value="Pmannose_isomerase-type1_CS"/>
</dbReference>
<dbReference type="EMBL" id="UYYF01004620">
    <property type="protein sequence ID" value="VDN05915.1"/>
    <property type="molecule type" value="Genomic_DNA"/>
</dbReference>
<evidence type="ECO:0000256" key="11">
    <source>
        <dbReference type="PIRSR" id="PIRSR001480-2"/>
    </source>
</evidence>
<feature type="active site" evidence="10">
    <location>
        <position position="288"/>
    </location>
</feature>
<keyword evidence="15" id="KW-1185">Reference proteome</keyword>
<dbReference type="GO" id="GO:0004476">
    <property type="term" value="F:mannose-6-phosphate isomerase activity"/>
    <property type="evidence" value="ECO:0007669"/>
    <property type="project" value="UniProtKB-EC"/>
</dbReference>
<feature type="binding site" evidence="11">
    <location>
        <position position="101"/>
    </location>
    <ligand>
        <name>Zn(2+)</name>
        <dbReference type="ChEBI" id="CHEBI:29105"/>
    </ligand>
</feature>
<dbReference type="AlphaFoldDB" id="A0A158RCP9"/>
<gene>
    <name evidence="14" type="ORF">TCLT_LOCUS8363</name>
</gene>
<dbReference type="PIRSF" id="PIRSF001480">
    <property type="entry name" value="Mannose-6-phosphate_isomerase"/>
    <property type="match status" value="1"/>
</dbReference>
<dbReference type="UniPathway" id="UPA00126">
    <property type="reaction ID" value="UER00423"/>
</dbReference>
<feature type="domain" description="Phosphomannose isomerase type I helical insertion" evidence="13">
    <location>
        <begin position="159"/>
        <end position="250"/>
    </location>
</feature>
<comment type="cofactor">
    <cofactor evidence="11">
        <name>Zn(2+)</name>
        <dbReference type="ChEBI" id="CHEBI:29105"/>
    </cofactor>
    <text evidence="11">Binds 1 zinc ion per subunit.</text>
</comment>
<dbReference type="OMA" id="GECCYYA"/>
<sequence length="350" mass="39534">MEKLKCHVQTYPWGKKGMNSEVARIYASGHADVAIDDNTSYAELWMGTHPDGPCYLQRSQKKLSQHIAECDDDHCKVSTEKHLPFIMKLMSIEHSLSIQVHPTKDQAARLNDSDPSHYPDRNHKPELAYALTRFELLCGFRPPDQICANFEAFPELKHLMGEDTSQAFQILVKAGISEECETLKAALAVCFKKFMKYAVDVDEVKLSLDSLLVKLANGVRGSLTEETVAVIQKMSRDFPGDIGCFTPLLLNHLILLPGECCYYAAQELHAYLSGECIECVSCSNNTIRAACTSKYVDINTLCQVLNYRMTDPSYYIICAKELKNFPHVHVFDPDCDDFTLHEIKVRSVFH</sequence>
<feature type="domain" description="Phosphomannose isomerase type I catalytic" evidence="12">
    <location>
        <begin position="2"/>
        <end position="142"/>
    </location>
</feature>
<dbReference type="InterPro" id="IPR016305">
    <property type="entry name" value="Mannose-6-P_Isomerase"/>
</dbReference>
<feature type="binding site" evidence="11">
    <location>
        <position position="126"/>
    </location>
    <ligand>
        <name>Zn(2+)</name>
        <dbReference type="ChEBI" id="CHEBI:29105"/>
    </ligand>
</feature>
<dbReference type="GO" id="GO:0005975">
    <property type="term" value="P:carbohydrate metabolic process"/>
    <property type="evidence" value="ECO:0007669"/>
    <property type="project" value="InterPro"/>
</dbReference>
<protein>
    <recommendedName>
        <fullName evidence="4">mannose-6-phosphate isomerase</fullName>
        <ecNumber evidence="4">5.3.1.8</ecNumber>
    </recommendedName>
    <alternativeName>
        <fullName evidence="8">Phosphohexomutase</fullName>
    </alternativeName>
    <alternativeName>
        <fullName evidence="9">Phosphomannose isomerase</fullName>
    </alternativeName>
</protein>
<dbReference type="PRINTS" id="PR00714">
    <property type="entry name" value="MAN6PISMRASE"/>
</dbReference>
<dbReference type="GO" id="GO:0005829">
    <property type="term" value="C:cytosol"/>
    <property type="evidence" value="ECO:0007669"/>
    <property type="project" value="TreeGrafter"/>
</dbReference>
<dbReference type="GO" id="GO:0009298">
    <property type="term" value="P:GDP-mannose biosynthetic process"/>
    <property type="evidence" value="ECO:0007669"/>
    <property type="project" value="UniProtKB-UniPathway"/>
</dbReference>
<dbReference type="Gene3D" id="2.60.120.10">
    <property type="entry name" value="Jelly Rolls"/>
    <property type="match status" value="2"/>
</dbReference>
<evidence type="ECO:0000313" key="14">
    <source>
        <dbReference type="EMBL" id="VDN05915.1"/>
    </source>
</evidence>
<dbReference type="NCBIfam" id="TIGR00218">
    <property type="entry name" value="manA"/>
    <property type="match status" value="1"/>
</dbReference>
<dbReference type="WBParaSite" id="TCLT_0000837401-mRNA-1">
    <property type="protein sequence ID" value="TCLT_0000837401-mRNA-1"/>
    <property type="gene ID" value="TCLT_0000837401"/>
</dbReference>
<evidence type="ECO:0000256" key="5">
    <source>
        <dbReference type="ARBA" id="ARBA00022723"/>
    </source>
</evidence>
<dbReference type="Gene3D" id="1.10.441.10">
    <property type="entry name" value="Phosphomannose Isomerase, domain 2"/>
    <property type="match status" value="1"/>
</dbReference>
<dbReference type="PROSITE" id="PS00965">
    <property type="entry name" value="PMI_I_1"/>
    <property type="match status" value="1"/>
</dbReference>
<keyword evidence="7" id="KW-0413">Isomerase</keyword>
<evidence type="ECO:0000256" key="9">
    <source>
        <dbReference type="ARBA" id="ARBA00030762"/>
    </source>
</evidence>
<evidence type="ECO:0000256" key="2">
    <source>
        <dbReference type="ARBA" id="ARBA00004666"/>
    </source>
</evidence>
<evidence type="ECO:0000313" key="15">
    <source>
        <dbReference type="Proteomes" id="UP000276776"/>
    </source>
</evidence>
<comment type="pathway">
    <text evidence="2">Nucleotide-sugar biosynthesis; GDP-alpha-D-mannose biosynthesis; alpha-D-mannose 1-phosphate from D-fructose 6-phosphate: step 1/2.</text>
</comment>
<accession>A0A158RCP9</accession>
<dbReference type="GO" id="GO:0008270">
    <property type="term" value="F:zinc ion binding"/>
    <property type="evidence" value="ECO:0007669"/>
    <property type="project" value="InterPro"/>
</dbReference>
<keyword evidence="6 11" id="KW-0862">Zinc</keyword>
<evidence type="ECO:0000256" key="6">
    <source>
        <dbReference type="ARBA" id="ARBA00022833"/>
    </source>
</evidence>
<dbReference type="Pfam" id="PF20511">
    <property type="entry name" value="PMI_typeI_cat"/>
    <property type="match status" value="1"/>
</dbReference>
<dbReference type="SUPFAM" id="SSF51182">
    <property type="entry name" value="RmlC-like cupins"/>
    <property type="match status" value="1"/>
</dbReference>
<name>A0A158RCP9_THECL</name>
<dbReference type="InterPro" id="IPR046458">
    <property type="entry name" value="PMI_typeI_hel"/>
</dbReference>
<dbReference type="PANTHER" id="PTHR10309">
    <property type="entry name" value="MANNOSE-6-PHOSPHATE ISOMERASE"/>
    <property type="match status" value="1"/>
</dbReference>
<dbReference type="PANTHER" id="PTHR10309:SF2">
    <property type="entry name" value="MANNOSE-6-PHOSPHATE ISOMERASE"/>
    <property type="match status" value="1"/>
</dbReference>
<dbReference type="InterPro" id="IPR046457">
    <property type="entry name" value="PMI_typeI_cat"/>
</dbReference>
<evidence type="ECO:0000256" key="3">
    <source>
        <dbReference type="ARBA" id="ARBA00010772"/>
    </source>
</evidence>
<comment type="catalytic activity">
    <reaction evidence="1">
        <text>D-mannose 6-phosphate = D-fructose 6-phosphate</text>
        <dbReference type="Rhea" id="RHEA:12356"/>
        <dbReference type="ChEBI" id="CHEBI:58735"/>
        <dbReference type="ChEBI" id="CHEBI:61527"/>
        <dbReference type="EC" id="5.3.1.8"/>
    </reaction>
</comment>
<dbReference type="OrthoDB" id="6605218at2759"/>
<proteinExistence type="inferred from homology"/>
<evidence type="ECO:0000256" key="10">
    <source>
        <dbReference type="PIRSR" id="PIRSR001480-1"/>
    </source>
</evidence>
<reference evidence="16" key="1">
    <citation type="submission" date="2016-04" db="UniProtKB">
        <authorList>
            <consortium name="WormBaseParasite"/>
        </authorList>
    </citation>
    <scope>IDENTIFICATION</scope>
</reference>
<evidence type="ECO:0000256" key="8">
    <source>
        <dbReference type="ARBA" id="ARBA00029741"/>
    </source>
</evidence>
<dbReference type="Proteomes" id="UP000276776">
    <property type="component" value="Unassembled WGS sequence"/>
</dbReference>
<dbReference type="InterPro" id="IPR014710">
    <property type="entry name" value="RmlC-like_jellyroll"/>
</dbReference>
<evidence type="ECO:0000256" key="7">
    <source>
        <dbReference type="ARBA" id="ARBA00023235"/>
    </source>
</evidence>
<evidence type="ECO:0000259" key="12">
    <source>
        <dbReference type="Pfam" id="PF20511"/>
    </source>
</evidence>
<evidence type="ECO:0000256" key="1">
    <source>
        <dbReference type="ARBA" id="ARBA00000757"/>
    </source>
</evidence>
<keyword evidence="5 11" id="KW-0479">Metal-binding</keyword>
<evidence type="ECO:0000259" key="13">
    <source>
        <dbReference type="Pfam" id="PF20512"/>
    </source>
</evidence>
<feature type="binding site" evidence="11">
    <location>
        <position position="99"/>
    </location>
    <ligand>
        <name>Zn(2+)</name>
        <dbReference type="ChEBI" id="CHEBI:29105"/>
    </ligand>
</feature>
<dbReference type="Pfam" id="PF20512">
    <property type="entry name" value="PMI_typeI_hel"/>
    <property type="match status" value="1"/>
</dbReference>
<dbReference type="InterPro" id="IPR011051">
    <property type="entry name" value="RmlC_Cupin_sf"/>
</dbReference>
<reference evidence="14 15" key="2">
    <citation type="submission" date="2018-11" db="EMBL/GenBank/DDBJ databases">
        <authorList>
            <consortium name="Pathogen Informatics"/>
        </authorList>
    </citation>
    <scope>NUCLEOTIDE SEQUENCE [LARGE SCALE GENOMIC DNA]</scope>
</reference>
<dbReference type="InterPro" id="IPR001250">
    <property type="entry name" value="Man6P_Isoase-1"/>
</dbReference>
<dbReference type="CDD" id="cd07011">
    <property type="entry name" value="cupin_PMI_type_I_N"/>
    <property type="match status" value="1"/>
</dbReference>
<comment type="similarity">
    <text evidence="3">Belongs to the mannose-6-phosphate isomerase type 1 family.</text>
</comment>
<evidence type="ECO:0000313" key="16">
    <source>
        <dbReference type="WBParaSite" id="TCLT_0000837401-mRNA-1"/>
    </source>
</evidence>